<evidence type="ECO:0000313" key="2">
    <source>
        <dbReference type="Proteomes" id="UP000323274"/>
    </source>
</evidence>
<evidence type="ECO:0000313" key="1">
    <source>
        <dbReference type="EMBL" id="GDZ82826.1"/>
    </source>
</evidence>
<accession>A0A5A5TYK1</accession>
<protein>
    <submittedName>
        <fullName evidence="1">Hydrolase</fullName>
    </submittedName>
</protein>
<gene>
    <name evidence="1" type="ORF">LCIT_00680</name>
</gene>
<dbReference type="Pfam" id="PF12917">
    <property type="entry name" value="YfbR-like"/>
    <property type="match status" value="1"/>
</dbReference>
<dbReference type="InterPro" id="IPR003607">
    <property type="entry name" value="HD/PDEase_dom"/>
</dbReference>
<keyword evidence="1" id="KW-0378">Hydrolase</keyword>
<dbReference type="Proteomes" id="UP000323274">
    <property type="component" value="Unassembled WGS sequence"/>
</dbReference>
<sequence>MRVIDQLMMPMHEFFMGMNQLELINRAPGFFKYQPHNVAAHSWKVAQIAQFLADVEEQNGKTINWQSVYEKALNHDYTERFIGDIKTPVKYATATLRSMLADVEDTMTENFIKTEIPTQFQAAYTRRLGEGKDETIEGEILSVADKVDLMYEAYGELEKFNPEPVFVNIFQSSLEALAEFQHMASVKYIATDILPDIFSEDFIHKDLLFDLAKSLLPDFAAAQQ</sequence>
<dbReference type="EMBL" id="BJJW01000001">
    <property type="protein sequence ID" value="GDZ82826.1"/>
    <property type="molecule type" value="Genomic_DNA"/>
</dbReference>
<proteinExistence type="predicted"/>
<dbReference type="OMA" id="NQSHFFA"/>
<dbReference type="GO" id="GO:0016787">
    <property type="term" value="F:hydrolase activity"/>
    <property type="evidence" value="ECO:0007669"/>
    <property type="project" value="UniProtKB-KW"/>
</dbReference>
<dbReference type="Gene3D" id="1.10.3210.10">
    <property type="entry name" value="Hypothetical protein af1432"/>
    <property type="match status" value="1"/>
</dbReference>
<dbReference type="SUPFAM" id="SSF109604">
    <property type="entry name" value="HD-domain/PDEase-like"/>
    <property type="match status" value="1"/>
</dbReference>
<dbReference type="AlphaFoldDB" id="A0A5A5TYK1"/>
<comment type="caution">
    <text evidence="1">The sequence shown here is derived from an EMBL/GenBank/DDBJ whole genome shotgun (WGS) entry which is preliminary data.</text>
</comment>
<reference evidence="1 2" key="1">
    <citation type="submission" date="2019-04" db="EMBL/GenBank/DDBJ databases">
        <title>A pseudo-fructophilic Leuconostoc citreum strain F192-5 isolated from peel of satsuma mandarin: the first report for isolation and characterization of strain-dependent fructophilic-like characteristics.</title>
        <authorList>
            <person name="Maeno S."/>
            <person name="Tanizawa Y."/>
            <person name="Kajikawa A."/>
            <person name="Kanesaki Y."/>
            <person name="Kubota E."/>
            <person name="Arita M."/>
            <person name="Leon D."/>
            <person name="Endo A."/>
        </authorList>
    </citation>
    <scope>NUCLEOTIDE SEQUENCE [LARGE SCALE GENOMIC DNA]</scope>
    <source>
        <strain evidence="1 2">F192-5</strain>
    </source>
</reference>
<dbReference type="CDD" id="cd00077">
    <property type="entry name" value="HDc"/>
    <property type="match status" value="1"/>
</dbReference>
<organism evidence="1 2">
    <name type="scientific">Leuconostoc citreum</name>
    <dbReference type="NCBI Taxonomy" id="33964"/>
    <lineage>
        <taxon>Bacteria</taxon>
        <taxon>Bacillati</taxon>
        <taxon>Bacillota</taxon>
        <taxon>Bacilli</taxon>
        <taxon>Lactobacillales</taxon>
        <taxon>Lactobacillaceae</taxon>
        <taxon>Leuconostoc</taxon>
    </lineage>
</organism>
<name>A0A5A5TYK1_LEUCI</name>